<keyword evidence="2" id="KW-0012">Acyltransferase</keyword>
<dbReference type="STRING" id="1802620.A3D91_04160"/>
<dbReference type="InterPro" id="IPR000182">
    <property type="entry name" value="GNAT_dom"/>
</dbReference>
<organism evidence="4 5">
    <name type="scientific">candidate division WWE3 bacterium RIFCSPHIGHO2_02_FULL_38_14</name>
    <dbReference type="NCBI Taxonomy" id="1802620"/>
    <lineage>
        <taxon>Bacteria</taxon>
        <taxon>Katanobacteria</taxon>
    </lineage>
</organism>
<protein>
    <recommendedName>
        <fullName evidence="3">N-acetyltransferase domain-containing protein</fullName>
    </recommendedName>
</protein>
<accession>A0A1F4V923</accession>
<dbReference type="InterPro" id="IPR051556">
    <property type="entry name" value="N-term/lysine_N-AcTrnsfr"/>
</dbReference>
<dbReference type="Proteomes" id="UP000178127">
    <property type="component" value="Unassembled WGS sequence"/>
</dbReference>
<feature type="domain" description="N-acetyltransferase" evidence="3">
    <location>
        <begin position="6"/>
        <end position="157"/>
    </location>
</feature>
<evidence type="ECO:0000256" key="2">
    <source>
        <dbReference type="ARBA" id="ARBA00023315"/>
    </source>
</evidence>
<gene>
    <name evidence="4" type="ORF">A3D91_04160</name>
</gene>
<evidence type="ECO:0000313" key="4">
    <source>
        <dbReference type="EMBL" id="OGC53608.1"/>
    </source>
</evidence>
<dbReference type="PROSITE" id="PS51186">
    <property type="entry name" value="GNAT"/>
    <property type="match status" value="1"/>
</dbReference>
<reference evidence="4 5" key="1">
    <citation type="journal article" date="2016" name="Nat. Commun.">
        <title>Thousands of microbial genomes shed light on interconnected biogeochemical processes in an aquifer system.</title>
        <authorList>
            <person name="Anantharaman K."/>
            <person name="Brown C.T."/>
            <person name="Hug L.A."/>
            <person name="Sharon I."/>
            <person name="Castelle C.J."/>
            <person name="Probst A.J."/>
            <person name="Thomas B.C."/>
            <person name="Singh A."/>
            <person name="Wilkins M.J."/>
            <person name="Karaoz U."/>
            <person name="Brodie E.L."/>
            <person name="Williams K.H."/>
            <person name="Hubbard S.S."/>
            <person name="Banfield J.F."/>
        </authorList>
    </citation>
    <scope>NUCLEOTIDE SEQUENCE [LARGE SCALE GENOMIC DNA]</scope>
</reference>
<dbReference type="Pfam" id="PF00583">
    <property type="entry name" value="Acetyltransf_1"/>
    <property type="match status" value="1"/>
</dbReference>
<dbReference type="InterPro" id="IPR016181">
    <property type="entry name" value="Acyl_CoA_acyltransferase"/>
</dbReference>
<dbReference type="EMBL" id="MEVD01000013">
    <property type="protein sequence ID" value="OGC53608.1"/>
    <property type="molecule type" value="Genomic_DNA"/>
</dbReference>
<sequence length="157" mass="18048">MANHTLSYKRAKEEKDWEMMLSIEKMFANSKTYFAFTKLEDIKAFLGKEISYLVFLNNEPVGEAAYELKDDGKKAYISTLVVVPEYQGKGIATKIFNKIIKEIIDKPAVENVELITHPKNNAALVIYLKNGFEIVEWQDNPFGDGEPRLKLRKIISR</sequence>
<keyword evidence="1" id="KW-0808">Transferase</keyword>
<dbReference type="CDD" id="cd04301">
    <property type="entry name" value="NAT_SF"/>
    <property type="match status" value="1"/>
</dbReference>
<dbReference type="PANTHER" id="PTHR42919:SF8">
    <property type="entry name" value="N-ALPHA-ACETYLTRANSFERASE 50"/>
    <property type="match status" value="1"/>
</dbReference>
<comment type="caution">
    <text evidence="4">The sequence shown here is derived from an EMBL/GenBank/DDBJ whole genome shotgun (WGS) entry which is preliminary data.</text>
</comment>
<dbReference type="PANTHER" id="PTHR42919">
    <property type="entry name" value="N-ALPHA-ACETYLTRANSFERASE"/>
    <property type="match status" value="1"/>
</dbReference>
<evidence type="ECO:0000256" key="1">
    <source>
        <dbReference type="ARBA" id="ARBA00022679"/>
    </source>
</evidence>
<dbReference type="AlphaFoldDB" id="A0A1F4V923"/>
<name>A0A1F4V923_UNCKA</name>
<proteinExistence type="predicted"/>
<dbReference type="SUPFAM" id="SSF55729">
    <property type="entry name" value="Acyl-CoA N-acyltransferases (Nat)"/>
    <property type="match status" value="1"/>
</dbReference>
<dbReference type="Gene3D" id="3.40.630.30">
    <property type="match status" value="1"/>
</dbReference>
<evidence type="ECO:0000259" key="3">
    <source>
        <dbReference type="PROSITE" id="PS51186"/>
    </source>
</evidence>
<dbReference type="GO" id="GO:0016747">
    <property type="term" value="F:acyltransferase activity, transferring groups other than amino-acyl groups"/>
    <property type="evidence" value="ECO:0007669"/>
    <property type="project" value="InterPro"/>
</dbReference>
<evidence type="ECO:0000313" key="5">
    <source>
        <dbReference type="Proteomes" id="UP000178127"/>
    </source>
</evidence>